<keyword evidence="19" id="KW-1185">Reference proteome</keyword>
<evidence type="ECO:0000313" key="19">
    <source>
        <dbReference type="Proteomes" id="UP001593833"/>
    </source>
</evidence>
<keyword evidence="10 16" id="KW-0133">Cell shape</keyword>
<evidence type="ECO:0000313" key="18">
    <source>
        <dbReference type="EMBL" id="MFC1572992.1"/>
    </source>
</evidence>
<comment type="pathway">
    <text evidence="4 16">Cell wall biogenesis; peptidoglycan biosynthesis.</text>
</comment>
<dbReference type="PANTHER" id="PTHR21071">
    <property type="entry name" value="UDP-N-ACETYLENOLPYRUVOYLGLUCOSAMINE REDUCTASE"/>
    <property type="match status" value="1"/>
</dbReference>
<keyword evidence="8 16" id="KW-0274">FAD</keyword>
<evidence type="ECO:0000256" key="7">
    <source>
        <dbReference type="ARBA" id="ARBA00022630"/>
    </source>
</evidence>
<comment type="similarity">
    <text evidence="16">Belongs to the MurB family.</text>
</comment>
<sequence>MSSNEFPNRWQRDMFLSRLTTWRIGGPARLLSSPGSVEELRSDLAAASSQNLPVFALGGGSNLLVADKGYDGLIVRLPSGASNREPHPETGIVDLPAGASLAFEARRLSRLGWRGLEWAEGIPGTIAGAITNNAGAHGGSIAEILEGVDVCTPDGLEGHWEASRLELSYRHSTLKHNDPTRTFITAGRFRLRKDDPHDLLQTMASIREHRDKTVPHEPSCGCVFKNPPGQSAGKLIDQLGLAGHRSGGAIISPKHANFFLNTGQATASDILNLIRITRDRVHKETGLHLELEVQLLGFPPCAPESH</sequence>
<dbReference type="InterPro" id="IPR006094">
    <property type="entry name" value="Oxid_FAD_bind_N"/>
</dbReference>
<evidence type="ECO:0000256" key="5">
    <source>
        <dbReference type="ARBA" id="ARBA00022490"/>
    </source>
</evidence>
<dbReference type="EC" id="1.3.1.98" evidence="16"/>
<name>A0ABV6YKY3_UNCEI</name>
<evidence type="ECO:0000256" key="8">
    <source>
        <dbReference type="ARBA" id="ARBA00022827"/>
    </source>
</evidence>
<evidence type="ECO:0000256" key="4">
    <source>
        <dbReference type="ARBA" id="ARBA00004752"/>
    </source>
</evidence>
<comment type="function">
    <text evidence="2 16">Cell wall formation.</text>
</comment>
<dbReference type="NCBIfam" id="TIGR00179">
    <property type="entry name" value="murB"/>
    <property type="match status" value="1"/>
</dbReference>
<dbReference type="Gene3D" id="3.30.43.10">
    <property type="entry name" value="Uridine Diphospho-n-acetylenolpyruvylglucosamine Reductase, domain 2"/>
    <property type="match status" value="1"/>
</dbReference>
<evidence type="ECO:0000256" key="1">
    <source>
        <dbReference type="ARBA" id="ARBA00001974"/>
    </source>
</evidence>
<feature type="active site" evidence="16">
    <location>
        <position position="292"/>
    </location>
</feature>
<keyword evidence="13 16" id="KW-0131">Cell cycle</keyword>
<dbReference type="Gene3D" id="3.90.78.10">
    <property type="entry name" value="UDP-N-acetylenolpyruvoylglucosamine reductase, C-terminal domain"/>
    <property type="match status" value="1"/>
</dbReference>
<dbReference type="PANTHER" id="PTHR21071:SF4">
    <property type="entry name" value="UDP-N-ACETYLENOLPYRUVOYLGLUCOSAMINE REDUCTASE"/>
    <property type="match status" value="1"/>
</dbReference>
<evidence type="ECO:0000256" key="12">
    <source>
        <dbReference type="ARBA" id="ARBA00023002"/>
    </source>
</evidence>
<reference evidence="18 19" key="1">
    <citation type="submission" date="2024-09" db="EMBL/GenBank/DDBJ databases">
        <authorList>
            <person name="D'Angelo T."/>
        </authorList>
    </citation>
    <scope>NUCLEOTIDE SEQUENCE [LARGE SCALE GENOMIC DNA]</scope>
    <source>
        <strain evidence="18">SAG AM-320-E07</strain>
    </source>
</reference>
<dbReference type="PROSITE" id="PS51387">
    <property type="entry name" value="FAD_PCMH"/>
    <property type="match status" value="1"/>
</dbReference>
<dbReference type="NCBIfam" id="NF010480">
    <property type="entry name" value="PRK13905.1"/>
    <property type="match status" value="1"/>
</dbReference>
<dbReference type="InterPro" id="IPR016167">
    <property type="entry name" value="FAD-bd_PCMH_sub1"/>
</dbReference>
<dbReference type="EMBL" id="JBHPKH010000058">
    <property type="protein sequence ID" value="MFC1572992.1"/>
    <property type="molecule type" value="Genomic_DNA"/>
</dbReference>
<comment type="subcellular location">
    <subcellularLocation>
        <location evidence="3 16">Cytoplasm</location>
    </subcellularLocation>
</comment>
<evidence type="ECO:0000259" key="17">
    <source>
        <dbReference type="PROSITE" id="PS51387"/>
    </source>
</evidence>
<dbReference type="InterPro" id="IPR016169">
    <property type="entry name" value="FAD-bd_PCMH_sub2"/>
</dbReference>
<keyword evidence="9 16" id="KW-0521">NADP</keyword>
<dbReference type="Pfam" id="PF01565">
    <property type="entry name" value="FAD_binding_4"/>
    <property type="match status" value="1"/>
</dbReference>
<evidence type="ECO:0000256" key="16">
    <source>
        <dbReference type="HAMAP-Rule" id="MF_00037"/>
    </source>
</evidence>
<comment type="cofactor">
    <cofactor evidence="1 16">
        <name>FAD</name>
        <dbReference type="ChEBI" id="CHEBI:57692"/>
    </cofactor>
</comment>
<evidence type="ECO:0000256" key="9">
    <source>
        <dbReference type="ARBA" id="ARBA00022857"/>
    </source>
</evidence>
<keyword evidence="7 16" id="KW-0285">Flavoprotein</keyword>
<keyword evidence="12 16" id="KW-0560">Oxidoreductase</keyword>
<gene>
    <name evidence="16 18" type="primary">murB</name>
    <name evidence="18" type="ORF">ACFL6M_05275</name>
</gene>
<comment type="caution">
    <text evidence="18">The sequence shown here is derived from an EMBL/GenBank/DDBJ whole genome shotgun (WGS) entry which is preliminary data.</text>
</comment>
<dbReference type="InterPro" id="IPR016166">
    <property type="entry name" value="FAD-bd_PCMH"/>
</dbReference>
<dbReference type="InterPro" id="IPR036635">
    <property type="entry name" value="MurB_C_sf"/>
</dbReference>
<dbReference type="GO" id="GO:0008762">
    <property type="term" value="F:UDP-N-acetylmuramate dehydrogenase activity"/>
    <property type="evidence" value="ECO:0007669"/>
    <property type="project" value="UniProtKB-EC"/>
</dbReference>
<dbReference type="HAMAP" id="MF_00037">
    <property type="entry name" value="MurB"/>
    <property type="match status" value="1"/>
</dbReference>
<feature type="domain" description="FAD-binding PCMH-type" evidence="17">
    <location>
        <begin position="23"/>
        <end position="194"/>
    </location>
</feature>
<dbReference type="SUPFAM" id="SSF56194">
    <property type="entry name" value="Uridine diphospho-N-Acetylenolpyruvylglucosamine reductase, MurB, C-terminal domain"/>
    <property type="match status" value="1"/>
</dbReference>
<evidence type="ECO:0000256" key="10">
    <source>
        <dbReference type="ARBA" id="ARBA00022960"/>
    </source>
</evidence>
<dbReference type="InterPro" id="IPR036318">
    <property type="entry name" value="FAD-bd_PCMH-like_sf"/>
</dbReference>
<dbReference type="Proteomes" id="UP001593833">
    <property type="component" value="Unassembled WGS sequence"/>
</dbReference>
<feature type="active site" evidence="16">
    <location>
        <position position="170"/>
    </location>
</feature>
<evidence type="ECO:0000256" key="14">
    <source>
        <dbReference type="ARBA" id="ARBA00023316"/>
    </source>
</evidence>
<evidence type="ECO:0000256" key="15">
    <source>
        <dbReference type="ARBA" id="ARBA00048914"/>
    </source>
</evidence>
<proteinExistence type="inferred from homology"/>
<organism evidence="18 19">
    <name type="scientific">Eiseniibacteriota bacterium</name>
    <dbReference type="NCBI Taxonomy" id="2212470"/>
    <lineage>
        <taxon>Bacteria</taxon>
        <taxon>Candidatus Eiseniibacteriota</taxon>
    </lineage>
</organism>
<dbReference type="InterPro" id="IPR011601">
    <property type="entry name" value="MurB_C"/>
</dbReference>
<keyword evidence="14 16" id="KW-0961">Cell wall biogenesis/degradation</keyword>
<keyword evidence="5 16" id="KW-0963">Cytoplasm</keyword>
<evidence type="ECO:0000256" key="11">
    <source>
        <dbReference type="ARBA" id="ARBA00022984"/>
    </source>
</evidence>
<dbReference type="Gene3D" id="3.30.465.10">
    <property type="match status" value="1"/>
</dbReference>
<keyword evidence="6 16" id="KW-0132">Cell division</keyword>
<protein>
    <recommendedName>
        <fullName evidence="16">UDP-N-acetylenolpyruvoylglucosamine reductase</fullName>
        <ecNumber evidence="16">1.3.1.98</ecNumber>
    </recommendedName>
    <alternativeName>
        <fullName evidence="16">UDP-N-acetylmuramate dehydrogenase</fullName>
    </alternativeName>
</protein>
<comment type="catalytic activity">
    <reaction evidence="15 16">
        <text>UDP-N-acetyl-alpha-D-muramate + NADP(+) = UDP-N-acetyl-3-O-(1-carboxyvinyl)-alpha-D-glucosamine + NADPH + H(+)</text>
        <dbReference type="Rhea" id="RHEA:12248"/>
        <dbReference type="ChEBI" id="CHEBI:15378"/>
        <dbReference type="ChEBI" id="CHEBI:57783"/>
        <dbReference type="ChEBI" id="CHEBI:58349"/>
        <dbReference type="ChEBI" id="CHEBI:68483"/>
        <dbReference type="ChEBI" id="CHEBI:70757"/>
        <dbReference type="EC" id="1.3.1.98"/>
    </reaction>
</comment>
<accession>A0ABV6YKY3</accession>
<evidence type="ECO:0000256" key="3">
    <source>
        <dbReference type="ARBA" id="ARBA00004496"/>
    </source>
</evidence>
<evidence type="ECO:0000256" key="6">
    <source>
        <dbReference type="ARBA" id="ARBA00022618"/>
    </source>
</evidence>
<keyword evidence="11 16" id="KW-0573">Peptidoglycan synthesis</keyword>
<evidence type="ECO:0000256" key="2">
    <source>
        <dbReference type="ARBA" id="ARBA00003921"/>
    </source>
</evidence>
<dbReference type="SUPFAM" id="SSF56176">
    <property type="entry name" value="FAD-binding/transporter-associated domain-like"/>
    <property type="match status" value="1"/>
</dbReference>
<dbReference type="Pfam" id="PF02873">
    <property type="entry name" value="MurB_C"/>
    <property type="match status" value="1"/>
</dbReference>
<feature type="active site" description="Proton donor" evidence="16">
    <location>
        <position position="222"/>
    </location>
</feature>
<dbReference type="InterPro" id="IPR003170">
    <property type="entry name" value="MurB"/>
</dbReference>
<evidence type="ECO:0000256" key="13">
    <source>
        <dbReference type="ARBA" id="ARBA00023306"/>
    </source>
</evidence>